<proteinExistence type="predicted"/>
<dbReference type="AlphaFoldDB" id="A0A151J7G4"/>
<accession>A0A151J7G4</accession>
<dbReference type="EMBL" id="KQ979695">
    <property type="protein sequence ID" value="KYN19710.1"/>
    <property type="molecule type" value="Genomic_DNA"/>
</dbReference>
<evidence type="ECO:0000313" key="2">
    <source>
        <dbReference type="Proteomes" id="UP000078492"/>
    </source>
</evidence>
<evidence type="ECO:0000313" key="1">
    <source>
        <dbReference type="EMBL" id="KYN19710.1"/>
    </source>
</evidence>
<name>A0A151J7G4_9HYME</name>
<keyword evidence="2" id="KW-1185">Reference proteome</keyword>
<reference evidence="1 2" key="1">
    <citation type="submission" date="2015-09" db="EMBL/GenBank/DDBJ databases">
        <title>Trachymyrmex cornetzi WGS genome.</title>
        <authorList>
            <person name="Nygaard S."/>
            <person name="Hu H."/>
            <person name="Boomsma J."/>
            <person name="Zhang G."/>
        </authorList>
    </citation>
    <scope>NUCLEOTIDE SEQUENCE [LARGE SCALE GENOMIC DNA]</scope>
    <source>
        <strain evidence="1">Tcor2-1</strain>
        <tissue evidence="1">Whole body</tissue>
    </source>
</reference>
<sequence>MGPAVVITAVRRSRSHLKKKRRYQTVQLQEYQGSRQNRPTPQMVSVDLDSTVFFPLIFSRVRNIARTGAVRRLLGAPILNDRIARREMWRRAVRLGHGGLFCDPKTEFHRNSLGGPVFVNIHPHREAGVQAG</sequence>
<dbReference type="Proteomes" id="UP000078492">
    <property type="component" value="Unassembled WGS sequence"/>
</dbReference>
<gene>
    <name evidence="1" type="ORF">ALC57_07936</name>
</gene>
<protein>
    <submittedName>
        <fullName evidence="1">Uncharacterized protein</fullName>
    </submittedName>
</protein>
<organism evidence="1 2">
    <name type="scientific">Trachymyrmex cornetzi</name>
    <dbReference type="NCBI Taxonomy" id="471704"/>
    <lineage>
        <taxon>Eukaryota</taxon>
        <taxon>Metazoa</taxon>
        <taxon>Ecdysozoa</taxon>
        <taxon>Arthropoda</taxon>
        <taxon>Hexapoda</taxon>
        <taxon>Insecta</taxon>
        <taxon>Pterygota</taxon>
        <taxon>Neoptera</taxon>
        <taxon>Endopterygota</taxon>
        <taxon>Hymenoptera</taxon>
        <taxon>Apocrita</taxon>
        <taxon>Aculeata</taxon>
        <taxon>Formicoidea</taxon>
        <taxon>Formicidae</taxon>
        <taxon>Myrmicinae</taxon>
        <taxon>Trachymyrmex</taxon>
    </lineage>
</organism>